<feature type="compositionally biased region" description="Low complexity" evidence="10">
    <location>
        <begin position="216"/>
        <end position="227"/>
    </location>
</feature>
<keyword evidence="5" id="KW-1133">Transmembrane helix</keyword>
<organism evidence="11 12">
    <name type="scientific">Galeopterus variegatus</name>
    <name type="common">Malayan flying lemur</name>
    <name type="synonym">Cynocephalus variegatus</name>
    <dbReference type="NCBI Taxonomy" id="482537"/>
    <lineage>
        <taxon>Eukaryota</taxon>
        <taxon>Metazoa</taxon>
        <taxon>Chordata</taxon>
        <taxon>Craniata</taxon>
        <taxon>Vertebrata</taxon>
        <taxon>Euteleostomi</taxon>
        <taxon>Mammalia</taxon>
        <taxon>Eutheria</taxon>
        <taxon>Euarchontoglires</taxon>
        <taxon>Dermoptera</taxon>
        <taxon>Cynocephalidae</taxon>
        <taxon>Galeopterus</taxon>
    </lineage>
</organism>
<feature type="compositionally biased region" description="Low complexity" evidence="10">
    <location>
        <begin position="124"/>
        <end position="140"/>
    </location>
</feature>
<keyword evidence="4" id="KW-1000">Mitochondrion outer membrane</keyword>
<proteinExistence type="inferred from homology"/>
<keyword evidence="7" id="KW-0472">Membrane</keyword>
<protein>
    <recommendedName>
        <fullName evidence="8">Mitoguardin 2</fullName>
    </recommendedName>
    <alternativeName>
        <fullName evidence="9">Protein FAM73B</fullName>
    </alternativeName>
</protein>
<evidence type="ECO:0000256" key="1">
    <source>
        <dbReference type="ARBA" id="ARBA00004374"/>
    </source>
</evidence>
<evidence type="ECO:0000256" key="8">
    <source>
        <dbReference type="ARBA" id="ARBA00040959"/>
    </source>
</evidence>
<dbReference type="InterPro" id="IPR019392">
    <property type="entry name" value="Miga"/>
</dbReference>
<dbReference type="GeneID" id="103595971"/>
<evidence type="ECO:0000256" key="9">
    <source>
        <dbReference type="ARBA" id="ARBA00041863"/>
    </source>
</evidence>
<evidence type="ECO:0000256" key="5">
    <source>
        <dbReference type="ARBA" id="ARBA00022989"/>
    </source>
</evidence>
<dbReference type="PANTHER" id="PTHR21508:SF4">
    <property type="entry name" value="MITOGUARDIN 2"/>
    <property type="match status" value="1"/>
</dbReference>
<evidence type="ECO:0000256" key="10">
    <source>
        <dbReference type="SAM" id="MobiDB-lite"/>
    </source>
</evidence>
<evidence type="ECO:0000256" key="3">
    <source>
        <dbReference type="ARBA" id="ARBA00022692"/>
    </source>
</evidence>
<evidence type="ECO:0000256" key="6">
    <source>
        <dbReference type="ARBA" id="ARBA00023128"/>
    </source>
</evidence>
<comment type="subcellular location">
    <subcellularLocation>
        <location evidence="1">Mitochondrion outer membrane</location>
        <topology evidence="1">Multi-pass membrane protein</topology>
    </subcellularLocation>
</comment>
<dbReference type="Proteomes" id="UP000694923">
    <property type="component" value="Unplaced"/>
</dbReference>
<keyword evidence="11" id="KW-1185">Reference proteome</keyword>
<keyword evidence="3" id="KW-0812">Transmembrane</keyword>
<comment type="similarity">
    <text evidence="2">Belongs to the mitoguardin family.</text>
</comment>
<dbReference type="RefSeq" id="XP_008577737.1">
    <property type="nucleotide sequence ID" value="XM_008579515.1"/>
</dbReference>
<accession>A0ABM0RAU6</accession>
<evidence type="ECO:0000313" key="12">
    <source>
        <dbReference type="RefSeq" id="XP_008577737.1"/>
    </source>
</evidence>
<dbReference type="Pfam" id="PF10265">
    <property type="entry name" value="Miga"/>
    <property type="match status" value="1"/>
</dbReference>
<gene>
    <name evidence="12" type="primary">FAM73B</name>
</gene>
<feature type="region of interest" description="Disordered" evidence="10">
    <location>
        <begin position="195"/>
        <end position="230"/>
    </location>
</feature>
<evidence type="ECO:0000256" key="4">
    <source>
        <dbReference type="ARBA" id="ARBA00022787"/>
    </source>
</evidence>
<name>A0ABM0RAU6_GALVR</name>
<sequence length="594" mass="65791">MAFRRTEGMSMIQALAMTVAEIPVFLYTTFGQSAFSQLRLTPGLRKVLFATALGTVALALAAHQLKRRRRRKKQVGPEVGGEQLGTVPLPILMARKVPSVKKGYTSRRVQSPGSKSNDTLSGISSIEPSKHSGSSHSLASMVAVNSSSPMAACSGPWDARGMEESVATSDSNAESLYMQGMELFEEALQKWEQALSVGQKGDSSSTPTLGDGLRNPETTSELSSLEPESQRREFAEKLESLLHRAYHLQEEFGSTFPSDSMLLDLERTLMLPLAEGSLRLRADDEDSLTSEDSFFSATELFECLQVGDYPIPLSRPAAAYEEALQLVKEGKVLCRTLRTELLGCYSDQDFLAKLHCVRQAFEGLLENKNHQLFFGEVGRQMVTGLMTKAEKSPKGFLESYEEMLSYALRPETWVTTRLELEGRGVVCMSFFDIVLDFILMDAFEDLENPPSSVLAVLRNRWLSDSFKETALATACWSVLKAKRRLLMVPDGFISHFYSVSEHVSPVLAFGFLGPKPQLAEVCAFFKHQIVQYLRDMFDLDNVRYTSVPALTDDILQLSRRRSEILLGYLGAPAASSIGLNGVLPQENGPLEELQ</sequence>
<feature type="region of interest" description="Disordered" evidence="10">
    <location>
        <begin position="102"/>
        <end position="140"/>
    </location>
</feature>
<dbReference type="PANTHER" id="PTHR21508">
    <property type="entry name" value="MITOGUARDIN"/>
    <property type="match status" value="1"/>
</dbReference>
<evidence type="ECO:0000256" key="2">
    <source>
        <dbReference type="ARBA" id="ARBA00008969"/>
    </source>
</evidence>
<reference evidence="12" key="1">
    <citation type="submission" date="2025-08" db="UniProtKB">
        <authorList>
            <consortium name="RefSeq"/>
        </authorList>
    </citation>
    <scope>IDENTIFICATION</scope>
</reference>
<evidence type="ECO:0000313" key="11">
    <source>
        <dbReference type="Proteomes" id="UP000694923"/>
    </source>
</evidence>
<evidence type="ECO:0000256" key="7">
    <source>
        <dbReference type="ARBA" id="ARBA00023136"/>
    </source>
</evidence>
<feature type="compositionally biased region" description="Polar residues" evidence="10">
    <location>
        <begin position="107"/>
        <end position="123"/>
    </location>
</feature>
<keyword evidence="6" id="KW-0496">Mitochondrion</keyword>